<evidence type="ECO:0000313" key="1">
    <source>
        <dbReference type="EMBL" id="TKH03729.1"/>
    </source>
</evidence>
<accession>A0A9X8ZCK0</accession>
<proteinExistence type="predicted"/>
<dbReference type="RefSeq" id="WP_137024736.1">
    <property type="nucleotide sequence ID" value="NZ_SZNT01000675.1"/>
</dbReference>
<reference evidence="1 2" key="1">
    <citation type="journal article" date="2019" name="Environ. Microbiol.">
        <title>An active ?-lactamase is a part of an orchestrated cell wall stress resistance network of Bacillus subtilis and related rhizosphere species.</title>
        <authorList>
            <person name="Bucher T."/>
            <person name="Keren-Paz A."/>
            <person name="Hausser J."/>
            <person name="Olender T."/>
            <person name="Cytryn E."/>
            <person name="Kolodkin-Gal I."/>
        </authorList>
    </citation>
    <scope>NUCLEOTIDE SEQUENCE [LARGE SCALE GENOMIC DNA]</scope>
    <source>
        <strain evidence="1 2">I4</strain>
    </source>
</reference>
<organism evidence="1 2">
    <name type="scientific">Peribacillus simplex</name>
    <dbReference type="NCBI Taxonomy" id="1478"/>
    <lineage>
        <taxon>Bacteria</taxon>
        <taxon>Bacillati</taxon>
        <taxon>Bacillota</taxon>
        <taxon>Bacilli</taxon>
        <taxon>Bacillales</taxon>
        <taxon>Bacillaceae</taxon>
        <taxon>Peribacillus</taxon>
    </lineage>
</organism>
<name>A0A9X8ZCK0_9BACI</name>
<dbReference type="EMBL" id="SZNT01000675">
    <property type="protein sequence ID" value="TKH03729.1"/>
    <property type="molecule type" value="Genomic_DNA"/>
</dbReference>
<sequence length="110" mass="12654">MKRLAESDLNGIGTILTKCEDPDFMMQNTESKVLKKTETQSSAIEKLKNYRNDFAHFNPKGLTIVTDTEEWMIDEVVSVIKFLALESNNVTYYNVDDKEKVKKIIGQFTK</sequence>
<evidence type="ECO:0000313" key="2">
    <source>
        <dbReference type="Proteomes" id="UP000309170"/>
    </source>
</evidence>
<dbReference type="AlphaFoldDB" id="A0A9X8ZCK0"/>
<gene>
    <name evidence="1" type="ORF">FC678_24975</name>
</gene>
<comment type="caution">
    <text evidence="1">The sequence shown here is derived from an EMBL/GenBank/DDBJ whole genome shotgun (WGS) entry which is preliminary data.</text>
</comment>
<feature type="non-terminal residue" evidence="1">
    <location>
        <position position="110"/>
    </location>
</feature>
<dbReference type="Proteomes" id="UP000309170">
    <property type="component" value="Unassembled WGS sequence"/>
</dbReference>
<protein>
    <submittedName>
        <fullName evidence="1">Uncharacterized protein</fullName>
    </submittedName>
</protein>